<feature type="region of interest" description="Disordered" evidence="1">
    <location>
        <begin position="61"/>
        <end position="140"/>
    </location>
</feature>
<evidence type="ECO:0000313" key="2">
    <source>
        <dbReference type="EMBL" id="MDG0816719.1"/>
    </source>
</evidence>
<keyword evidence="3" id="KW-1185">Reference proteome</keyword>
<dbReference type="RefSeq" id="WP_277578198.1">
    <property type="nucleotide sequence ID" value="NZ_JANRMI010000003.1"/>
</dbReference>
<comment type="caution">
    <text evidence="2">The sequence shown here is derived from an EMBL/GenBank/DDBJ whole genome shotgun (WGS) entry which is preliminary data.</text>
</comment>
<organism evidence="2 3">
    <name type="scientific">Bdellovibrio svalbardensis</name>
    <dbReference type="NCBI Taxonomy" id="2972972"/>
    <lineage>
        <taxon>Bacteria</taxon>
        <taxon>Pseudomonadati</taxon>
        <taxon>Bdellovibrionota</taxon>
        <taxon>Bdellovibrionia</taxon>
        <taxon>Bdellovibrionales</taxon>
        <taxon>Pseudobdellovibrionaceae</taxon>
        <taxon>Bdellovibrio</taxon>
    </lineage>
</organism>
<sequence length="235" mass="25568">MKSVRWMMSYILVASLGLWLAFAVSMKFMAPAHSQEAPSSGDLPPEFLKEVEATQVPAAKTGVKPAASPTPGKAAPPAVPPSAPKAGEAQQVPPPPPTPTEEMPLGDSVTAPQATTGTMPRDEYIYDPTGKRDPFKPFRMARPTGKVEKTEVPLEPLQRWEVDRLQIVGILWDVKTPRAMVKDPDGAVYTVVKNSKIGRSEGFVAAIREGEIVVVETKYDDGKATKETRVMEFKK</sequence>
<dbReference type="Pfam" id="PF04351">
    <property type="entry name" value="PilP"/>
    <property type="match status" value="1"/>
</dbReference>
<dbReference type="Gene3D" id="2.30.30.830">
    <property type="match status" value="1"/>
</dbReference>
<dbReference type="Proteomes" id="UP001152321">
    <property type="component" value="Unassembled WGS sequence"/>
</dbReference>
<gene>
    <name evidence="2" type="ORF">NWE73_10115</name>
</gene>
<dbReference type="EMBL" id="JANRMI010000003">
    <property type="protein sequence ID" value="MDG0816719.1"/>
    <property type="molecule type" value="Genomic_DNA"/>
</dbReference>
<proteinExistence type="predicted"/>
<feature type="compositionally biased region" description="Basic and acidic residues" evidence="1">
    <location>
        <begin position="120"/>
        <end position="136"/>
    </location>
</feature>
<evidence type="ECO:0000313" key="3">
    <source>
        <dbReference type="Proteomes" id="UP001152321"/>
    </source>
</evidence>
<evidence type="ECO:0000256" key="1">
    <source>
        <dbReference type="SAM" id="MobiDB-lite"/>
    </source>
</evidence>
<name>A0ABT6DIN8_9BACT</name>
<accession>A0ABT6DIN8</accession>
<protein>
    <submittedName>
        <fullName evidence="2">Pilus assembly protein PilP</fullName>
    </submittedName>
</protein>
<dbReference type="InterPro" id="IPR007446">
    <property type="entry name" value="PilP"/>
</dbReference>
<reference evidence="2" key="1">
    <citation type="submission" date="2022-08" db="EMBL/GenBank/DDBJ databases">
        <title>Novel Bdellovibrio Species Isolated from Svalbard: Designation Bdellovibrio svalbardensis.</title>
        <authorList>
            <person name="Mitchell R.J."/>
            <person name="Choi S.Y."/>
        </authorList>
    </citation>
    <scope>NUCLEOTIDE SEQUENCE</scope>
    <source>
        <strain evidence="2">PAP01</strain>
    </source>
</reference>